<feature type="chain" id="PRO_5040735212" description="Hexosyltransferase" evidence="3">
    <location>
        <begin position="26"/>
        <end position="311"/>
    </location>
</feature>
<feature type="non-terminal residue" evidence="4">
    <location>
        <position position="311"/>
    </location>
</feature>
<dbReference type="OrthoDB" id="439943at2759"/>
<evidence type="ECO:0000256" key="2">
    <source>
        <dbReference type="ARBA" id="ARBA00022679"/>
    </source>
</evidence>
<dbReference type="Proteomes" id="UP001143981">
    <property type="component" value="Unassembled WGS sequence"/>
</dbReference>
<feature type="signal peptide" evidence="3">
    <location>
        <begin position="1"/>
        <end position="25"/>
    </location>
</feature>
<comment type="similarity">
    <text evidence="1">Belongs to the glycosyltransferase 15 family.</text>
</comment>
<gene>
    <name evidence="4" type="ORF">LPJ61_006884</name>
</gene>
<dbReference type="GO" id="GO:0016020">
    <property type="term" value="C:membrane"/>
    <property type="evidence" value="ECO:0007669"/>
    <property type="project" value="InterPro"/>
</dbReference>
<keyword evidence="5" id="KW-1185">Reference proteome</keyword>
<dbReference type="EMBL" id="JANBOI010003923">
    <property type="protein sequence ID" value="KAJ1718075.1"/>
    <property type="molecule type" value="Genomic_DNA"/>
</dbReference>
<evidence type="ECO:0000313" key="5">
    <source>
        <dbReference type="Proteomes" id="UP001143981"/>
    </source>
</evidence>
<keyword evidence="2" id="KW-0808">Transferase</keyword>
<dbReference type="InterPro" id="IPR029044">
    <property type="entry name" value="Nucleotide-diphossugar_trans"/>
</dbReference>
<dbReference type="PANTHER" id="PTHR31121">
    <property type="entry name" value="ALPHA-1,2 MANNOSYLTRANSFERASE KTR1"/>
    <property type="match status" value="1"/>
</dbReference>
<reference evidence="4" key="1">
    <citation type="submission" date="2022-07" db="EMBL/GenBank/DDBJ databases">
        <title>Phylogenomic reconstructions and comparative analyses of Kickxellomycotina fungi.</title>
        <authorList>
            <person name="Reynolds N.K."/>
            <person name="Stajich J.E."/>
            <person name="Barry K."/>
            <person name="Grigoriev I.V."/>
            <person name="Crous P."/>
            <person name="Smith M.E."/>
        </authorList>
    </citation>
    <scope>NUCLEOTIDE SEQUENCE</scope>
    <source>
        <strain evidence="4">BCRC 34381</strain>
    </source>
</reference>
<organism evidence="4 5">
    <name type="scientific">Coemansia biformis</name>
    <dbReference type="NCBI Taxonomy" id="1286918"/>
    <lineage>
        <taxon>Eukaryota</taxon>
        <taxon>Fungi</taxon>
        <taxon>Fungi incertae sedis</taxon>
        <taxon>Zoopagomycota</taxon>
        <taxon>Kickxellomycotina</taxon>
        <taxon>Kickxellomycetes</taxon>
        <taxon>Kickxellales</taxon>
        <taxon>Kickxellaceae</taxon>
        <taxon>Coemansia</taxon>
    </lineage>
</organism>
<accession>A0A9W8CLI0</accession>
<evidence type="ECO:0000256" key="3">
    <source>
        <dbReference type="SAM" id="SignalP"/>
    </source>
</evidence>
<keyword evidence="3" id="KW-0732">Signal</keyword>
<evidence type="ECO:0008006" key="6">
    <source>
        <dbReference type="Google" id="ProtNLM"/>
    </source>
</evidence>
<dbReference type="Pfam" id="PF01793">
    <property type="entry name" value="Glyco_transf_15"/>
    <property type="match status" value="2"/>
</dbReference>
<sequence length="311" mass="34118">MTPLGRRRRRAWCAALLLLALGATALVAWRAREQRAAHAVPLVRFSADGPPPRKYRGALTTPPFALVDGPEPRDPEGCLLFVARTSSLTKVRRTMFDLEHRFNRRFRYPYVFLGERAFSPAFQAAVRHAASGHVQFGRIDDWWEGAGGDGDGSSSTGFRRMARFWAAPFAAHPALAGCRFVWRLEPGSQHTCDVEQDPLALMRSANLSYAFAVAYAAQSAPAAAALRPLLAHALNSTHRNSLGWLLDAGRPGAATGCQLLTSSELVDLRFVRSREYQALFRAVDRSGGFGSGWSDASLRSLAVAALLDQRR</sequence>
<proteinExistence type="inferred from homology"/>
<dbReference type="SUPFAM" id="SSF53448">
    <property type="entry name" value="Nucleotide-diphospho-sugar transferases"/>
    <property type="match status" value="1"/>
</dbReference>
<comment type="caution">
    <text evidence="4">The sequence shown here is derived from an EMBL/GenBank/DDBJ whole genome shotgun (WGS) entry which is preliminary data.</text>
</comment>
<dbReference type="GO" id="GO:0005794">
    <property type="term" value="C:Golgi apparatus"/>
    <property type="evidence" value="ECO:0007669"/>
    <property type="project" value="TreeGrafter"/>
</dbReference>
<evidence type="ECO:0000313" key="4">
    <source>
        <dbReference type="EMBL" id="KAJ1718075.1"/>
    </source>
</evidence>
<dbReference type="GO" id="GO:0000026">
    <property type="term" value="F:alpha-1,2-mannosyltransferase activity"/>
    <property type="evidence" value="ECO:0007669"/>
    <property type="project" value="TreeGrafter"/>
</dbReference>
<dbReference type="GO" id="GO:0000032">
    <property type="term" value="P:cell wall mannoprotein biosynthetic process"/>
    <property type="evidence" value="ECO:0007669"/>
    <property type="project" value="TreeGrafter"/>
</dbReference>
<dbReference type="InterPro" id="IPR002685">
    <property type="entry name" value="Glyco_trans_15"/>
</dbReference>
<name>A0A9W8CLI0_9FUNG</name>
<dbReference type="GO" id="GO:0006487">
    <property type="term" value="P:protein N-linked glycosylation"/>
    <property type="evidence" value="ECO:0007669"/>
    <property type="project" value="TreeGrafter"/>
</dbReference>
<dbReference type="PANTHER" id="PTHR31121:SF6">
    <property type="entry name" value="ALPHA-1,2 MANNOSYLTRANSFERASE KTR1"/>
    <property type="match status" value="1"/>
</dbReference>
<evidence type="ECO:0000256" key="1">
    <source>
        <dbReference type="ARBA" id="ARBA00007677"/>
    </source>
</evidence>
<dbReference type="AlphaFoldDB" id="A0A9W8CLI0"/>
<dbReference type="Gene3D" id="3.90.550.10">
    <property type="entry name" value="Spore Coat Polysaccharide Biosynthesis Protein SpsA, Chain A"/>
    <property type="match status" value="1"/>
</dbReference>
<protein>
    <recommendedName>
        <fullName evidence="6">Hexosyltransferase</fullName>
    </recommendedName>
</protein>